<proteinExistence type="predicted"/>
<name>D7G7P5_ECTSI</name>
<feature type="region of interest" description="Disordered" evidence="1">
    <location>
        <begin position="366"/>
        <end position="469"/>
    </location>
</feature>
<feature type="region of interest" description="Disordered" evidence="1">
    <location>
        <begin position="176"/>
        <end position="202"/>
    </location>
</feature>
<dbReference type="AlphaFoldDB" id="D7G7P5"/>
<protein>
    <submittedName>
        <fullName evidence="2">Uncharacterized protein</fullName>
    </submittedName>
</protein>
<feature type="compositionally biased region" description="Polar residues" evidence="1">
    <location>
        <begin position="377"/>
        <end position="386"/>
    </location>
</feature>
<organism evidence="2 3">
    <name type="scientific">Ectocarpus siliculosus</name>
    <name type="common">Brown alga</name>
    <name type="synonym">Conferva siliculosa</name>
    <dbReference type="NCBI Taxonomy" id="2880"/>
    <lineage>
        <taxon>Eukaryota</taxon>
        <taxon>Sar</taxon>
        <taxon>Stramenopiles</taxon>
        <taxon>Ochrophyta</taxon>
        <taxon>PX clade</taxon>
        <taxon>Phaeophyceae</taxon>
        <taxon>Ectocarpales</taxon>
        <taxon>Ectocarpaceae</taxon>
        <taxon>Ectocarpus</taxon>
    </lineage>
</organism>
<gene>
    <name evidence="2" type="ORF">Esi_0847_0002</name>
</gene>
<dbReference type="InParanoid" id="D7G7P5"/>
<feature type="compositionally biased region" description="Basic and acidic residues" evidence="1">
    <location>
        <begin position="425"/>
        <end position="434"/>
    </location>
</feature>
<keyword evidence="3" id="KW-1185">Reference proteome</keyword>
<evidence type="ECO:0000313" key="3">
    <source>
        <dbReference type="Proteomes" id="UP000002630"/>
    </source>
</evidence>
<reference evidence="2 3" key="1">
    <citation type="journal article" date="2010" name="Nature">
        <title>The Ectocarpus genome and the independent evolution of multicellularity in brown algae.</title>
        <authorList>
            <person name="Cock J.M."/>
            <person name="Sterck L."/>
            <person name="Rouze P."/>
            <person name="Scornet D."/>
            <person name="Allen A.E."/>
            <person name="Amoutzias G."/>
            <person name="Anthouard V."/>
            <person name="Artiguenave F."/>
            <person name="Aury J.M."/>
            <person name="Badger J.H."/>
            <person name="Beszteri B."/>
            <person name="Billiau K."/>
            <person name="Bonnet E."/>
            <person name="Bothwell J.H."/>
            <person name="Bowler C."/>
            <person name="Boyen C."/>
            <person name="Brownlee C."/>
            <person name="Carrano C.J."/>
            <person name="Charrier B."/>
            <person name="Cho G.Y."/>
            <person name="Coelho S.M."/>
            <person name="Collen J."/>
            <person name="Corre E."/>
            <person name="Da Silva C."/>
            <person name="Delage L."/>
            <person name="Delaroque N."/>
            <person name="Dittami S.M."/>
            <person name="Doulbeau S."/>
            <person name="Elias M."/>
            <person name="Farnham G."/>
            <person name="Gachon C.M."/>
            <person name="Gschloessl B."/>
            <person name="Heesch S."/>
            <person name="Jabbari K."/>
            <person name="Jubin C."/>
            <person name="Kawai H."/>
            <person name="Kimura K."/>
            <person name="Kloareg B."/>
            <person name="Kupper F.C."/>
            <person name="Lang D."/>
            <person name="Le Bail A."/>
            <person name="Leblanc C."/>
            <person name="Lerouge P."/>
            <person name="Lohr M."/>
            <person name="Lopez P.J."/>
            <person name="Martens C."/>
            <person name="Maumus F."/>
            <person name="Michel G."/>
            <person name="Miranda-Saavedra D."/>
            <person name="Morales J."/>
            <person name="Moreau H."/>
            <person name="Motomura T."/>
            <person name="Nagasato C."/>
            <person name="Napoli C.A."/>
            <person name="Nelson D.R."/>
            <person name="Nyvall-Collen P."/>
            <person name="Peters A.F."/>
            <person name="Pommier C."/>
            <person name="Potin P."/>
            <person name="Poulain J."/>
            <person name="Quesneville H."/>
            <person name="Read B."/>
            <person name="Rensing S.A."/>
            <person name="Ritter A."/>
            <person name="Rousvoal S."/>
            <person name="Samanta M."/>
            <person name="Samson G."/>
            <person name="Schroeder D.C."/>
            <person name="Segurens B."/>
            <person name="Strittmatter M."/>
            <person name="Tonon T."/>
            <person name="Tregear J.W."/>
            <person name="Valentin K."/>
            <person name="von Dassow P."/>
            <person name="Yamagishi T."/>
            <person name="Van de Peer Y."/>
            <person name="Wincker P."/>
        </authorList>
    </citation>
    <scope>NUCLEOTIDE SEQUENCE [LARGE SCALE GENOMIC DNA]</scope>
    <source>
        <strain evidence="3">Ec32 / CCAP1310/4</strain>
    </source>
</reference>
<dbReference type="OrthoDB" id="10489859at2759"/>
<feature type="compositionally biased region" description="Basic residues" evidence="1">
    <location>
        <begin position="529"/>
        <end position="538"/>
    </location>
</feature>
<feature type="compositionally biased region" description="Low complexity" evidence="1">
    <location>
        <begin position="176"/>
        <end position="185"/>
    </location>
</feature>
<sequence>MMDVPHMEEVIRSSFEAIKGKGPNDRSLPRSFILRVVGLWLVDMMVFPSYVSFLLEIPPTSSGLGHGTVPTGFREWIADRTAWPHRTRFVMGAGVFTETAAVLMARARVAKLDVGAELARYLRAEVLAARGDDVAAPCAASMTPEIAGLGVVLTSVCEIMEARNAAEAGSGTEEAAGAGAAAMGEDSCRSGSSPSVPDSEEVATKASPCVAASFCHEEGEEEKQKEGGERKKKGAYGEELGGWKEENEQGREQHRGVEKGVSAPAFDDAVEGEVAQESALVMKSHVQGRGVRGRCRGGDEASEDKVALILTRLGQLQHMVVDGFASLKTDQTLARLSSSCDREAGSSGAGGAGVCGFGGGMWTGTATRGVGEPWTKDTGSAVSSATGARGGERPRPLQPRKGSSGKQQQQEEEEGDVKVSSVGARGEEGARCWEDAVATTPAKGTPDQCPERHVESDDEGPAATGGAVMLGEPITDSKVLMAVRMPEATASAEADVSCGGGAGTEHEASGGLEKASGEVPVFEATAASRRARGGSRRC</sequence>
<feature type="region of interest" description="Disordered" evidence="1">
    <location>
        <begin position="494"/>
        <end position="538"/>
    </location>
</feature>
<accession>D7G7P5</accession>
<dbReference type="Proteomes" id="UP000002630">
    <property type="component" value="Unassembled WGS sequence"/>
</dbReference>
<evidence type="ECO:0000313" key="2">
    <source>
        <dbReference type="EMBL" id="CBJ33999.1"/>
    </source>
</evidence>
<dbReference type="EMBL" id="FN649760">
    <property type="protein sequence ID" value="CBJ33999.1"/>
    <property type="molecule type" value="Genomic_DNA"/>
</dbReference>
<evidence type="ECO:0000256" key="1">
    <source>
        <dbReference type="SAM" id="MobiDB-lite"/>
    </source>
</evidence>
<feature type="region of interest" description="Disordered" evidence="1">
    <location>
        <begin position="216"/>
        <end position="240"/>
    </location>
</feature>